<sequence length="79" mass="9695">MEIDEYCDSGNWPPRNVDLNPIAHLWDHMNRQLRNNQPLPALMDDVENIIREIWTDIDQDLIDIWFQVWFRDTEQKNTW</sequence>
<evidence type="ECO:0000313" key="1">
    <source>
        <dbReference type="EMBL" id="KAJ8946440.1"/>
    </source>
</evidence>
<dbReference type="AlphaFoldDB" id="A0AAV8Y698"/>
<dbReference type="GO" id="GO:0003676">
    <property type="term" value="F:nucleic acid binding"/>
    <property type="evidence" value="ECO:0007669"/>
    <property type="project" value="InterPro"/>
</dbReference>
<accession>A0AAV8Y698</accession>
<keyword evidence="2" id="KW-1185">Reference proteome</keyword>
<evidence type="ECO:0008006" key="3">
    <source>
        <dbReference type="Google" id="ProtNLM"/>
    </source>
</evidence>
<dbReference type="Proteomes" id="UP001162162">
    <property type="component" value="Unassembled WGS sequence"/>
</dbReference>
<evidence type="ECO:0000313" key="2">
    <source>
        <dbReference type="Proteomes" id="UP001162162"/>
    </source>
</evidence>
<dbReference type="InterPro" id="IPR036397">
    <property type="entry name" value="RNaseH_sf"/>
</dbReference>
<organism evidence="1 2">
    <name type="scientific">Aromia moschata</name>
    <dbReference type="NCBI Taxonomy" id="1265417"/>
    <lineage>
        <taxon>Eukaryota</taxon>
        <taxon>Metazoa</taxon>
        <taxon>Ecdysozoa</taxon>
        <taxon>Arthropoda</taxon>
        <taxon>Hexapoda</taxon>
        <taxon>Insecta</taxon>
        <taxon>Pterygota</taxon>
        <taxon>Neoptera</taxon>
        <taxon>Endopterygota</taxon>
        <taxon>Coleoptera</taxon>
        <taxon>Polyphaga</taxon>
        <taxon>Cucujiformia</taxon>
        <taxon>Chrysomeloidea</taxon>
        <taxon>Cerambycidae</taxon>
        <taxon>Cerambycinae</taxon>
        <taxon>Callichromatini</taxon>
        <taxon>Aromia</taxon>
    </lineage>
</organism>
<dbReference type="EMBL" id="JAPWTK010000186">
    <property type="protein sequence ID" value="KAJ8946440.1"/>
    <property type="molecule type" value="Genomic_DNA"/>
</dbReference>
<reference evidence="1" key="1">
    <citation type="journal article" date="2023" name="Insect Mol. Biol.">
        <title>Genome sequencing provides insights into the evolution of gene families encoding plant cell wall-degrading enzymes in longhorned beetles.</title>
        <authorList>
            <person name="Shin N.R."/>
            <person name="Okamura Y."/>
            <person name="Kirsch R."/>
            <person name="Pauchet Y."/>
        </authorList>
    </citation>
    <scope>NUCLEOTIDE SEQUENCE</scope>
    <source>
        <strain evidence="1">AMC_N1</strain>
    </source>
</reference>
<comment type="caution">
    <text evidence="1">The sequence shown here is derived from an EMBL/GenBank/DDBJ whole genome shotgun (WGS) entry which is preliminary data.</text>
</comment>
<protein>
    <recommendedName>
        <fullName evidence="3">Tc1-like transposase DDE domain-containing protein</fullName>
    </recommendedName>
</protein>
<proteinExistence type="predicted"/>
<gene>
    <name evidence="1" type="ORF">NQ318_014428</name>
</gene>
<dbReference type="Gene3D" id="3.30.420.10">
    <property type="entry name" value="Ribonuclease H-like superfamily/Ribonuclease H"/>
    <property type="match status" value="1"/>
</dbReference>
<name>A0AAV8Y698_9CUCU</name>